<dbReference type="PROSITE" id="PS50068">
    <property type="entry name" value="LDLRA_2"/>
    <property type="match status" value="1"/>
</dbReference>
<dbReference type="Proteomes" id="UP000663877">
    <property type="component" value="Unassembled WGS sequence"/>
</dbReference>
<dbReference type="EMBL" id="CAJNOM010001570">
    <property type="protein sequence ID" value="CAF1612948.1"/>
    <property type="molecule type" value="Genomic_DNA"/>
</dbReference>
<comment type="caution">
    <text evidence="4">The sequence shown here is derived from an EMBL/GenBank/DDBJ whole genome shotgun (WGS) entry which is preliminary data.</text>
</comment>
<dbReference type="Proteomes" id="UP000663832">
    <property type="component" value="Unassembled WGS sequence"/>
</dbReference>
<gene>
    <name evidence="3" type="ORF">BJG266_LOCUS16628</name>
    <name evidence="4" type="ORF">QVE165_LOCUS54347</name>
</gene>
<evidence type="ECO:0000256" key="2">
    <source>
        <dbReference type="PROSITE-ProRule" id="PRU00124"/>
    </source>
</evidence>
<evidence type="ECO:0000313" key="4">
    <source>
        <dbReference type="EMBL" id="CAF1612948.1"/>
    </source>
</evidence>
<dbReference type="InterPro" id="IPR036055">
    <property type="entry name" value="LDL_receptor-like_sf"/>
</dbReference>
<comment type="caution">
    <text evidence="2">Lacks conserved residue(s) required for the propagation of feature annotation.</text>
</comment>
<dbReference type="AlphaFoldDB" id="A0A816BN89"/>
<evidence type="ECO:0000313" key="3">
    <source>
        <dbReference type="EMBL" id="CAF1014099.1"/>
    </source>
</evidence>
<protein>
    <submittedName>
        <fullName evidence="4">Uncharacterized protein</fullName>
    </submittedName>
</protein>
<evidence type="ECO:0000256" key="1">
    <source>
        <dbReference type="ARBA" id="ARBA00023157"/>
    </source>
</evidence>
<dbReference type="InterPro" id="IPR002172">
    <property type="entry name" value="LDrepeatLR_classA_rpt"/>
</dbReference>
<dbReference type="Gene3D" id="4.10.400.10">
    <property type="entry name" value="Low-density Lipoprotein Receptor"/>
    <property type="match status" value="1"/>
</dbReference>
<reference evidence="4" key="1">
    <citation type="submission" date="2021-02" db="EMBL/GenBank/DDBJ databases">
        <authorList>
            <person name="Nowell W R."/>
        </authorList>
    </citation>
    <scope>NUCLEOTIDE SEQUENCE</scope>
</reference>
<evidence type="ECO:0000313" key="5">
    <source>
        <dbReference type="Proteomes" id="UP000663832"/>
    </source>
</evidence>
<keyword evidence="5" id="KW-1185">Reference proteome</keyword>
<organism evidence="4 5">
    <name type="scientific">Adineta steineri</name>
    <dbReference type="NCBI Taxonomy" id="433720"/>
    <lineage>
        <taxon>Eukaryota</taxon>
        <taxon>Metazoa</taxon>
        <taxon>Spiralia</taxon>
        <taxon>Gnathifera</taxon>
        <taxon>Rotifera</taxon>
        <taxon>Eurotatoria</taxon>
        <taxon>Bdelloidea</taxon>
        <taxon>Adinetida</taxon>
        <taxon>Adinetidae</taxon>
        <taxon>Adineta</taxon>
    </lineage>
</organism>
<dbReference type="OrthoDB" id="9988974at2759"/>
<accession>A0A816BN89</accession>
<keyword evidence="1" id="KW-1015">Disulfide bond</keyword>
<sequence length="134" mass="15641">MTLRYSFNKDYIILLLISKGLTCYTHLKCNRGYEPACLDWSDICDGKVDCLDGNYDEEHCRQPELNKCKENEFIHDARLRNFDCINKSDKIERIANQNLFFGVTDGVFGHEDARCRTTFLTSSCDFQYSNQLIE</sequence>
<dbReference type="EMBL" id="CAJNOI010000078">
    <property type="protein sequence ID" value="CAF1014099.1"/>
    <property type="molecule type" value="Genomic_DNA"/>
</dbReference>
<proteinExistence type="predicted"/>
<name>A0A816BN89_9BILA</name>